<dbReference type="WBParaSite" id="ACAC_0000383801-mRNA-1">
    <property type="protein sequence ID" value="ACAC_0000383801-mRNA-1"/>
    <property type="gene ID" value="ACAC_0000383801"/>
</dbReference>
<dbReference type="Proteomes" id="UP000035642">
    <property type="component" value="Unassembled WGS sequence"/>
</dbReference>
<evidence type="ECO:0000256" key="2">
    <source>
        <dbReference type="SAM" id="MobiDB-lite"/>
    </source>
</evidence>
<proteinExistence type="predicted"/>
<reference evidence="3" key="1">
    <citation type="submission" date="2012-09" db="EMBL/GenBank/DDBJ databases">
        <authorList>
            <person name="Martin A.A."/>
        </authorList>
    </citation>
    <scope>NUCLEOTIDE SEQUENCE</scope>
</reference>
<name>A0A0K0D193_ANGCA</name>
<organism evidence="3 4">
    <name type="scientific">Angiostrongylus cantonensis</name>
    <name type="common">Rat lungworm</name>
    <dbReference type="NCBI Taxonomy" id="6313"/>
    <lineage>
        <taxon>Eukaryota</taxon>
        <taxon>Metazoa</taxon>
        <taxon>Ecdysozoa</taxon>
        <taxon>Nematoda</taxon>
        <taxon>Chromadorea</taxon>
        <taxon>Rhabditida</taxon>
        <taxon>Rhabditina</taxon>
        <taxon>Rhabditomorpha</taxon>
        <taxon>Strongyloidea</taxon>
        <taxon>Metastrongylidae</taxon>
        <taxon>Angiostrongylus</taxon>
    </lineage>
</organism>
<dbReference type="STRING" id="6313.A0A0K0D193"/>
<reference evidence="4" key="2">
    <citation type="submission" date="2017-02" db="UniProtKB">
        <authorList>
            <consortium name="WormBaseParasite"/>
        </authorList>
    </citation>
    <scope>IDENTIFICATION</scope>
</reference>
<evidence type="ECO:0000256" key="1">
    <source>
        <dbReference type="SAM" id="Coils"/>
    </source>
</evidence>
<feature type="compositionally biased region" description="Basic and acidic residues" evidence="2">
    <location>
        <begin position="570"/>
        <end position="588"/>
    </location>
</feature>
<keyword evidence="1" id="KW-0175">Coiled coil</keyword>
<feature type="region of interest" description="Disordered" evidence="2">
    <location>
        <begin position="555"/>
        <end position="588"/>
    </location>
</feature>
<feature type="coiled-coil region" evidence="1">
    <location>
        <begin position="54"/>
        <end position="88"/>
    </location>
</feature>
<protein>
    <submittedName>
        <fullName evidence="4">Coiled-coil domain-containing protein 176</fullName>
    </submittedName>
</protein>
<dbReference type="AlphaFoldDB" id="A0A0K0D193"/>
<feature type="coiled-coil region" evidence="1">
    <location>
        <begin position="159"/>
        <end position="255"/>
    </location>
</feature>
<evidence type="ECO:0000313" key="4">
    <source>
        <dbReference type="WBParaSite" id="ACAC_0000383801-mRNA-1"/>
    </source>
</evidence>
<evidence type="ECO:0000313" key="3">
    <source>
        <dbReference type="Proteomes" id="UP000035642"/>
    </source>
</evidence>
<keyword evidence="3" id="KW-1185">Reference proteome</keyword>
<sequence>LNCFKSLATVDPHHQLRLVAEKLCARVERRYEKRLLQQREQDRADIDLKLADIRAEYSEQMEMRRRDLEREKARLEEQFAQKDRALRHKLELELSEKESALEITRKSLETRLTELTLSKEHLDRVKAEFHAKFAADTEMLNREWERVSARKEELRAFYRQEFQEEQQKLLERTAQLEKENGNLRRKIADREAEMNQMRSQLAILENLQEDLKVANERIRKEVADNYRLSRCNYEAGRLREENTYLKEELEQLKSLTSVANVTNSLKDARKSSDELYSTKMNELKMIIKMMGDKINSLTSERDYLRDVLRFSHKDVYKVVARLKKGDAIRRTRMYKISHQNRESTEDTSVSSTLSSCGSDLQKIRKRFSILDELAKTLETTVDCVNAANTFHDQFFTSSTPYDSKNYEEFCRTSAVEATDNILPMDIVGKKVMEESKRVPVTVATTNGASVLHVEHQGNGTKPQRRIESSNLCKSFGSKKSDSYGVNKETEENIAPVVPSTVSGVDSSFLEKLRACNESNRKLKLTMAPAEKEGSDFNVTTSKREVANSTVDEYRTSVLKHEDMDDEGENDSEHLINGEDSSKAMELDKVLVDRNLDSEDEIEW</sequence>
<accession>A0A0K0D193</accession>